<reference evidence="2 3" key="1">
    <citation type="journal article" date="2017" name="Mol. Plant">
        <title>The Genome of Medicinal Plant Macleaya cordata Provides New Insights into Benzylisoquinoline Alkaloids Metabolism.</title>
        <authorList>
            <person name="Liu X."/>
            <person name="Liu Y."/>
            <person name="Huang P."/>
            <person name="Ma Y."/>
            <person name="Qing Z."/>
            <person name="Tang Q."/>
            <person name="Cao H."/>
            <person name="Cheng P."/>
            <person name="Zheng Y."/>
            <person name="Yuan Z."/>
            <person name="Zhou Y."/>
            <person name="Liu J."/>
            <person name="Tang Z."/>
            <person name="Zhuo Y."/>
            <person name="Zhang Y."/>
            <person name="Yu L."/>
            <person name="Huang J."/>
            <person name="Yang P."/>
            <person name="Peng Q."/>
            <person name="Zhang J."/>
            <person name="Jiang W."/>
            <person name="Zhang Z."/>
            <person name="Lin K."/>
            <person name="Ro D.K."/>
            <person name="Chen X."/>
            <person name="Xiong X."/>
            <person name="Shang Y."/>
            <person name="Huang S."/>
            <person name="Zeng J."/>
        </authorList>
    </citation>
    <scope>NUCLEOTIDE SEQUENCE [LARGE SCALE GENOMIC DNA]</scope>
    <source>
        <strain evidence="3">cv. BLH2017</strain>
        <tissue evidence="2">Root</tissue>
    </source>
</reference>
<dbReference type="Pfam" id="PF00646">
    <property type="entry name" value="F-box"/>
    <property type="match status" value="1"/>
</dbReference>
<dbReference type="AlphaFoldDB" id="A0A200QZT1"/>
<proteinExistence type="predicted"/>
<dbReference type="FunCoup" id="A0A200QZT1">
    <property type="interactions" value="1718"/>
</dbReference>
<dbReference type="InterPro" id="IPR001810">
    <property type="entry name" value="F-box_dom"/>
</dbReference>
<dbReference type="InterPro" id="IPR005174">
    <property type="entry name" value="KIB1-4_b-propeller"/>
</dbReference>
<dbReference type="InParanoid" id="A0A200QZT1"/>
<comment type="caution">
    <text evidence="2">The sequence shown here is derived from an EMBL/GenBank/DDBJ whole genome shotgun (WGS) entry which is preliminary data.</text>
</comment>
<evidence type="ECO:0000313" key="2">
    <source>
        <dbReference type="EMBL" id="OVA15997.1"/>
    </source>
</evidence>
<sequence>MAEWSQLPRELLDSIAKLLTSDIYVLRFRSVCSSWRSSVSYPLFYQLPNCIPIHPKVVTTSLSDLGVFYLSKRVILRLGLPENQQRRNFGTSWLIKLEQDVPGMLRLLNPLTENPIYPLPTTFPKIFDTINFQISELGQEYVLRYTNKPPFTNQFGYSGDVYMEKVVFSSTPPWSVGIDYVIMTIHVSGKLAVFRSIDNSWTVIDDFTSPYDDVICYKGGFYAVDTTGRAVVVSPSLTVTEIASPVFGGEKKCLVESEGELLLVDRYLSIGPDEDLGNVHDDEHIGQNDTYIVDSTIWFKVYKLNQGGQNWVELKSLGDRVLFLGDNCSFSTSASDFTGCKGSCIYFTDMFVSLNKEEDDAFKACDIGVFNLEDGSIGPLMSYQDRSQLFWPPPAWISTVSF</sequence>
<dbReference type="Proteomes" id="UP000195402">
    <property type="component" value="Unassembled WGS sequence"/>
</dbReference>
<keyword evidence="3" id="KW-1185">Reference proteome</keyword>
<dbReference type="EMBL" id="MVGT01000727">
    <property type="protein sequence ID" value="OVA15997.1"/>
    <property type="molecule type" value="Genomic_DNA"/>
</dbReference>
<gene>
    <name evidence="2" type="ORF">BVC80_1823g56</name>
</gene>
<dbReference type="OrthoDB" id="599103at2759"/>
<dbReference type="OMA" id="WGFYLSK"/>
<dbReference type="SMART" id="SM00256">
    <property type="entry name" value="FBOX"/>
    <property type="match status" value="1"/>
</dbReference>
<accession>A0A200QZT1</accession>
<organism evidence="2 3">
    <name type="scientific">Macleaya cordata</name>
    <name type="common">Five-seeded plume-poppy</name>
    <name type="synonym">Bocconia cordata</name>
    <dbReference type="NCBI Taxonomy" id="56857"/>
    <lineage>
        <taxon>Eukaryota</taxon>
        <taxon>Viridiplantae</taxon>
        <taxon>Streptophyta</taxon>
        <taxon>Embryophyta</taxon>
        <taxon>Tracheophyta</taxon>
        <taxon>Spermatophyta</taxon>
        <taxon>Magnoliopsida</taxon>
        <taxon>Ranunculales</taxon>
        <taxon>Papaveraceae</taxon>
        <taxon>Papaveroideae</taxon>
        <taxon>Macleaya</taxon>
    </lineage>
</organism>
<dbReference type="PANTHER" id="PTHR47123">
    <property type="entry name" value="F-BOX PROTEIN SKIP23"/>
    <property type="match status" value="1"/>
</dbReference>
<feature type="domain" description="F-box" evidence="1">
    <location>
        <begin position="7"/>
        <end position="47"/>
    </location>
</feature>
<name>A0A200QZT1_MACCD</name>
<dbReference type="PANTHER" id="PTHR47123:SF15">
    <property type="entry name" value="F-BOX PROTEIN SKIP23"/>
    <property type="match status" value="1"/>
</dbReference>
<dbReference type="InterPro" id="IPR051304">
    <property type="entry name" value="SCF_F-box_domain"/>
</dbReference>
<dbReference type="Pfam" id="PF03478">
    <property type="entry name" value="Beta-prop_KIB1-4"/>
    <property type="match status" value="1"/>
</dbReference>
<protein>
    <submittedName>
        <fullName evidence="2">F-box domain</fullName>
    </submittedName>
</protein>
<dbReference type="STRING" id="56857.A0A200QZT1"/>
<evidence type="ECO:0000313" key="3">
    <source>
        <dbReference type="Proteomes" id="UP000195402"/>
    </source>
</evidence>
<evidence type="ECO:0000259" key="1">
    <source>
        <dbReference type="SMART" id="SM00256"/>
    </source>
</evidence>